<keyword evidence="2" id="KW-0378">Hydrolase</keyword>
<organism evidence="5 6">
    <name type="scientific">Macleaya cordata</name>
    <name type="common">Five-seeded plume-poppy</name>
    <name type="synonym">Bocconia cordata</name>
    <dbReference type="NCBI Taxonomy" id="56857"/>
    <lineage>
        <taxon>Eukaryota</taxon>
        <taxon>Viridiplantae</taxon>
        <taxon>Streptophyta</taxon>
        <taxon>Embryophyta</taxon>
        <taxon>Tracheophyta</taxon>
        <taxon>Spermatophyta</taxon>
        <taxon>Magnoliopsida</taxon>
        <taxon>Ranunculales</taxon>
        <taxon>Papaveraceae</taxon>
        <taxon>Papaveroideae</taxon>
        <taxon>Macleaya</taxon>
    </lineage>
</organism>
<dbReference type="EMBL" id="MVGT01000124">
    <property type="protein sequence ID" value="OVA20435.1"/>
    <property type="molecule type" value="Genomic_DNA"/>
</dbReference>
<sequence length="296" mass="32951">MHKVAYCVPVPRIRTNSVPDIQSTSRLRNLSFSDLASPMSNVLDIQSFRVFVATWNVGGKTPHSGLKLDDFLQVEHQSDIYVLGFQEIVPLNAGNVLVIEDNEPAAKWLALINQALNKSSGVDNNLNSPSTSSDYSTSFSSQASRTKSMTPRDSKSSSGLLFFQKPSLKTFSKNFRTEKGRRLKTCNCTSELERKYSKESCFKCQQPDVSEENSSSEEEDNSSSFMVTDIAAVSGTNHLKYSLIVCKQMVGIFLTIWVRKELVQHIGHLRASCIGRGIMGYLGNKVSIDSIRVYLQ</sequence>
<dbReference type="SUPFAM" id="SSF56219">
    <property type="entry name" value="DNase I-like"/>
    <property type="match status" value="1"/>
</dbReference>
<dbReference type="GO" id="GO:0046856">
    <property type="term" value="P:phosphatidylinositol dephosphorylation"/>
    <property type="evidence" value="ECO:0007669"/>
    <property type="project" value="InterPro"/>
</dbReference>
<feature type="region of interest" description="Disordered" evidence="3">
    <location>
        <begin position="121"/>
        <end position="158"/>
    </location>
</feature>
<keyword evidence="6" id="KW-1185">Reference proteome</keyword>
<dbReference type="AlphaFoldDB" id="A0A200RCJ3"/>
<dbReference type="Proteomes" id="UP000195402">
    <property type="component" value="Unassembled WGS sequence"/>
</dbReference>
<gene>
    <name evidence="5" type="ORF">BVC80_1209g20</name>
</gene>
<reference evidence="5 6" key="1">
    <citation type="journal article" date="2017" name="Mol. Plant">
        <title>The Genome of Medicinal Plant Macleaya cordata Provides New Insights into Benzylisoquinoline Alkaloids Metabolism.</title>
        <authorList>
            <person name="Liu X."/>
            <person name="Liu Y."/>
            <person name="Huang P."/>
            <person name="Ma Y."/>
            <person name="Qing Z."/>
            <person name="Tang Q."/>
            <person name="Cao H."/>
            <person name="Cheng P."/>
            <person name="Zheng Y."/>
            <person name="Yuan Z."/>
            <person name="Zhou Y."/>
            <person name="Liu J."/>
            <person name="Tang Z."/>
            <person name="Zhuo Y."/>
            <person name="Zhang Y."/>
            <person name="Yu L."/>
            <person name="Huang J."/>
            <person name="Yang P."/>
            <person name="Peng Q."/>
            <person name="Zhang J."/>
            <person name="Jiang W."/>
            <person name="Zhang Z."/>
            <person name="Lin K."/>
            <person name="Ro D.K."/>
            <person name="Chen X."/>
            <person name="Xiong X."/>
            <person name="Shang Y."/>
            <person name="Huang S."/>
            <person name="Zeng J."/>
        </authorList>
    </citation>
    <scope>NUCLEOTIDE SEQUENCE [LARGE SCALE GENOMIC DNA]</scope>
    <source>
        <strain evidence="6">cv. BLH2017</strain>
        <tissue evidence="5">Root</tissue>
    </source>
</reference>
<evidence type="ECO:0000256" key="1">
    <source>
        <dbReference type="ARBA" id="ARBA00010768"/>
    </source>
</evidence>
<dbReference type="InParanoid" id="A0A200RCJ3"/>
<evidence type="ECO:0000313" key="6">
    <source>
        <dbReference type="Proteomes" id="UP000195402"/>
    </source>
</evidence>
<dbReference type="OrthoDB" id="1927276at2759"/>
<evidence type="ECO:0000256" key="3">
    <source>
        <dbReference type="SAM" id="MobiDB-lite"/>
    </source>
</evidence>
<comment type="caution">
    <text evidence="5">The sequence shown here is derived from an EMBL/GenBank/DDBJ whole genome shotgun (WGS) entry which is preliminary data.</text>
</comment>
<dbReference type="GO" id="GO:0004439">
    <property type="term" value="F:phosphatidylinositol-4,5-bisphosphate 5-phosphatase activity"/>
    <property type="evidence" value="ECO:0007669"/>
    <property type="project" value="TreeGrafter"/>
</dbReference>
<dbReference type="Gene3D" id="3.60.10.10">
    <property type="entry name" value="Endonuclease/exonuclease/phosphatase"/>
    <property type="match status" value="1"/>
</dbReference>
<evidence type="ECO:0000313" key="5">
    <source>
        <dbReference type="EMBL" id="OVA20435.1"/>
    </source>
</evidence>
<feature type="domain" description="Inositol polyphosphate-related phosphatase" evidence="4">
    <location>
        <begin position="54"/>
        <end position="121"/>
    </location>
</feature>
<dbReference type="InterPro" id="IPR045849">
    <property type="entry name" value="IP5P_plant"/>
</dbReference>
<dbReference type="PANTHER" id="PTHR45666">
    <property type="entry name" value="TYPE IV INOSITOL POLYPHOSPHATE 5-PHOSPHATASE 9"/>
    <property type="match status" value="1"/>
</dbReference>
<dbReference type="InterPro" id="IPR036691">
    <property type="entry name" value="Endo/exonu/phosph_ase_sf"/>
</dbReference>
<accession>A0A200RCJ3</accession>
<dbReference type="Pfam" id="PF22669">
    <property type="entry name" value="Exo_endo_phos2"/>
    <property type="match status" value="1"/>
</dbReference>
<evidence type="ECO:0000259" key="4">
    <source>
        <dbReference type="Pfam" id="PF22669"/>
    </source>
</evidence>
<dbReference type="PANTHER" id="PTHR45666:SF20">
    <property type="entry name" value="TYPE I INOSITOL POLYPHOSPHATE 5-PHOSPHATASE 10"/>
    <property type="match status" value="1"/>
</dbReference>
<proteinExistence type="inferred from homology"/>
<protein>
    <recommendedName>
        <fullName evidence="4">Inositol polyphosphate-related phosphatase domain-containing protein</fullName>
    </recommendedName>
</protein>
<dbReference type="GO" id="GO:0034485">
    <property type="term" value="F:phosphatidylinositol-3,4,5-trisphosphate 5-phosphatase activity"/>
    <property type="evidence" value="ECO:0007669"/>
    <property type="project" value="TreeGrafter"/>
</dbReference>
<dbReference type="GO" id="GO:0004445">
    <property type="term" value="F:inositol-polyphosphate 5-phosphatase activity"/>
    <property type="evidence" value="ECO:0007669"/>
    <property type="project" value="InterPro"/>
</dbReference>
<comment type="similarity">
    <text evidence="1">Belongs to the inositol polyphosphate 5-phosphatase family.</text>
</comment>
<evidence type="ECO:0000256" key="2">
    <source>
        <dbReference type="ARBA" id="ARBA00022801"/>
    </source>
</evidence>
<name>A0A200RCJ3_MACCD</name>
<dbReference type="OMA" id="HKVAYCV"/>
<feature type="compositionally biased region" description="Low complexity" evidence="3">
    <location>
        <begin position="128"/>
        <end position="144"/>
    </location>
</feature>
<dbReference type="STRING" id="56857.A0A200RCJ3"/>
<dbReference type="InterPro" id="IPR000300">
    <property type="entry name" value="IPPc"/>
</dbReference>